<sequence length="187" mass="20783">MKKIKPVTLILLALIIALAPLPCHGGQAEICAVLLQKTTLKDLQGRVKTELPAFTPLKLIAPKGPDLHVISPAAEKGRPREGYIPASSAVLVPGRASSHKKRLLRIKKTILPQKEKIRLAKGIIRKGDTFPLVEMAWGKPQRSFMVNYFSDEEHYVYFRPEGKVLLRFKGGFLSPPLPEKHSDKAKP</sequence>
<feature type="chain" id="PRO_5002245405" description="Lipoprotein SmpA/OmlA domain-containing protein" evidence="1">
    <location>
        <begin position="26"/>
        <end position="187"/>
    </location>
</feature>
<comment type="caution">
    <text evidence="2">The sequence shown here is derived from an EMBL/GenBank/DDBJ whole genome shotgun (WGS) entry which is preliminary data.</text>
</comment>
<evidence type="ECO:0000313" key="2">
    <source>
        <dbReference type="EMBL" id="KIX15686.1"/>
    </source>
</evidence>
<evidence type="ECO:0000313" key="3">
    <source>
        <dbReference type="Proteomes" id="UP000032233"/>
    </source>
</evidence>
<dbReference type="InParanoid" id="A0A0D2JJ27"/>
<dbReference type="EMBL" id="AZAC01000002">
    <property type="protein sequence ID" value="KIX15686.1"/>
    <property type="molecule type" value="Genomic_DNA"/>
</dbReference>
<keyword evidence="3" id="KW-1185">Reference proteome</keyword>
<reference evidence="2 3" key="1">
    <citation type="submission" date="2013-11" db="EMBL/GenBank/DDBJ databases">
        <title>Metagenomic analysis of a methanogenic consortium involved in long chain n-alkane degradation.</title>
        <authorList>
            <person name="Davidova I.A."/>
            <person name="Callaghan A.V."/>
            <person name="Wawrik B."/>
            <person name="Pruitt S."/>
            <person name="Marks C."/>
            <person name="Duncan K.E."/>
            <person name="Suflita J.M."/>
        </authorList>
    </citation>
    <scope>NUCLEOTIDE SEQUENCE [LARGE SCALE GENOMIC DNA]</scope>
    <source>
        <strain evidence="2 3">SPR</strain>
    </source>
</reference>
<evidence type="ECO:0008006" key="4">
    <source>
        <dbReference type="Google" id="ProtNLM"/>
    </source>
</evidence>
<keyword evidence="1" id="KW-0732">Signal</keyword>
<dbReference type="RefSeq" id="WP_044346442.1">
    <property type="nucleotide sequence ID" value="NZ_AZAC01000002.1"/>
</dbReference>
<dbReference type="OrthoDB" id="9924638at2"/>
<accession>A0A0D2JJ27</accession>
<proteinExistence type="predicted"/>
<gene>
    <name evidence="2" type="ORF">X474_02240</name>
</gene>
<organism evidence="2 3">
    <name type="scientific">Dethiosulfatarculus sandiegensis</name>
    <dbReference type="NCBI Taxonomy" id="1429043"/>
    <lineage>
        <taxon>Bacteria</taxon>
        <taxon>Pseudomonadati</taxon>
        <taxon>Thermodesulfobacteriota</taxon>
        <taxon>Desulfarculia</taxon>
        <taxon>Desulfarculales</taxon>
        <taxon>Desulfarculaceae</taxon>
        <taxon>Dethiosulfatarculus</taxon>
    </lineage>
</organism>
<name>A0A0D2JJ27_9BACT</name>
<dbReference type="Proteomes" id="UP000032233">
    <property type="component" value="Unassembled WGS sequence"/>
</dbReference>
<dbReference type="AlphaFoldDB" id="A0A0D2JJ27"/>
<feature type="signal peptide" evidence="1">
    <location>
        <begin position="1"/>
        <end position="25"/>
    </location>
</feature>
<protein>
    <recommendedName>
        <fullName evidence="4">Lipoprotein SmpA/OmlA domain-containing protein</fullName>
    </recommendedName>
</protein>
<evidence type="ECO:0000256" key="1">
    <source>
        <dbReference type="SAM" id="SignalP"/>
    </source>
</evidence>